<feature type="region of interest" description="Disordered" evidence="1">
    <location>
        <begin position="277"/>
        <end position="304"/>
    </location>
</feature>
<name>A0A7N2KN35_QUELO</name>
<proteinExistence type="predicted"/>
<dbReference type="InParanoid" id="A0A7N2KN35"/>
<feature type="domain" description="F-box" evidence="2">
    <location>
        <begin position="36"/>
        <end position="78"/>
    </location>
</feature>
<sequence length="304" mass="34216">MTMSPKRMCLSQKKKKKKKKKKEDENGAAENEKAMWEGLNPEILALIFTRVPAEQRIGVLSLVYKSWSQCLCGPYCWVDIDIEQWCRKTNRAVFKIDSAVCKLVRRTKGTVRRLSAFKLGDRGFAFVANCGRFLKVLKIPMSEITDNMVEKHAVSLANMAVLDISYCLKITCKGLEAFGKNCKALVHLRRNMPPPGLVPTYNVKPEVSEALTIADTMPGLQHLELGYGRFTDVGLEAIFAKCKALTHLDIQGCWSVKLDGHLEDRCLQLQEFKSPWHDDFDIGASSENDSDEADSDEESSSDMD</sequence>
<evidence type="ECO:0000256" key="1">
    <source>
        <dbReference type="SAM" id="MobiDB-lite"/>
    </source>
</evidence>
<dbReference type="InterPro" id="IPR032675">
    <property type="entry name" value="LRR_dom_sf"/>
</dbReference>
<organism evidence="3 4">
    <name type="scientific">Quercus lobata</name>
    <name type="common">Valley oak</name>
    <dbReference type="NCBI Taxonomy" id="97700"/>
    <lineage>
        <taxon>Eukaryota</taxon>
        <taxon>Viridiplantae</taxon>
        <taxon>Streptophyta</taxon>
        <taxon>Embryophyta</taxon>
        <taxon>Tracheophyta</taxon>
        <taxon>Spermatophyta</taxon>
        <taxon>Magnoliopsida</taxon>
        <taxon>eudicotyledons</taxon>
        <taxon>Gunneridae</taxon>
        <taxon>Pentapetalae</taxon>
        <taxon>rosids</taxon>
        <taxon>fabids</taxon>
        <taxon>Fagales</taxon>
        <taxon>Fagaceae</taxon>
        <taxon>Quercus</taxon>
    </lineage>
</organism>
<dbReference type="KEGG" id="qlo:115986585"/>
<dbReference type="PANTHER" id="PTHR38926:SF81">
    <property type="entry name" value="F-BOX DOMAIN-CONTAINING PROTEIN"/>
    <property type="match status" value="1"/>
</dbReference>
<dbReference type="Gene3D" id="1.20.1280.50">
    <property type="match status" value="1"/>
</dbReference>
<dbReference type="Gramene" id="QL01p020530:mrna">
    <property type="protein sequence ID" value="QL01p020530:mrna"/>
    <property type="gene ID" value="QL01p020530"/>
</dbReference>
<dbReference type="EMBL" id="LRBV02000001">
    <property type="status" value="NOT_ANNOTATED_CDS"/>
    <property type="molecule type" value="Genomic_DNA"/>
</dbReference>
<dbReference type="AlphaFoldDB" id="A0A7N2KN35"/>
<dbReference type="InterPro" id="IPR036047">
    <property type="entry name" value="F-box-like_dom_sf"/>
</dbReference>
<dbReference type="SUPFAM" id="SSF81383">
    <property type="entry name" value="F-box domain"/>
    <property type="match status" value="1"/>
</dbReference>
<dbReference type="SUPFAM" id="SSF52047">
    <property type="entry name" value="RNI-like"/>
    <property type="match status" value="1"/>
</dbReference>
<dbReference type="OrthoDB" id="550575at2759"/>
<dbReference type="InterPro" id="IPR001810">
    <property type="entry name" value="F-box_dom"/>
</dbReference>
<reference evidence="3" key="2">
    <citation type="submission" date="2021-01" db="UniProtKB">
        <authorList>
            <consortium name="EnsemblPlants"/>
        </authorList>
    </citation>
    <scope>IDENTIFICATION</scope>
</reference>
<evidence type="ECO:0000259" key="2">
    <source>
        <dbReference type="Pfam" id="PF00646"/>
    </source>
</evidence>
<dbReference type="GeneID" id="115986585"/>
<gene>
    <name evidence="3" type="primary">LOC115986585</name>
</gene>
<reference evidence="3 4" key="1">
    <citation type="journal article" date="2016" name="G3 (Bethesda)">
        <title>First Draft Assembly and Annotation of the Genome of a California Endemic Oak Quercus lobata Nee (Fagaceae).</title>
        <authorList>
            <person name="Sork V.L."/>
            <person name="Fitz-Gibbon S.T."/>
            <person name="Puiu D."/>
            <person name="Crepeau M."/>
            <person name="Gugger P.F."/>
            <person name="Sherman R."/>
            <person name="Stevens K."/>
            <person name="Langley C.H."/>
            <person name="Pellegrini M."/>
            <person name="Salzberg S.L."/>
        </authorList>
    </citation>
    <scope>NUCLEOTIDE SEQUENCE [LARGE SCALE GENOMIC DNA]</scope>
    <source>
        <strain evidence="3 4">cv. SW786</strain>
    </source>
</reference>
<dbReference type="PANTHER" id="PTHR38926">
    <property type="entry name" value="F-BOX DOMAIN CONTAINING PROTEIN, EXPRESSED"/>
    <property type="match status" value="1"/>
</dbReference>
<protein>
    <recommendedName>
        <fullName evidence="2">F-box domain-containing protein</fullName>
    </recommendedName>
</protein>
<feature type="region of interest" description="Disordered" evidence="1">
    <location>
        <begin position="1"/>
        <end position="31"/>
    </location>
</feature>
<feature type="compositionally biased region" description="Acidic residues" evidence="1">
    <location>
        <begin position="288"/>
        <end position="304"/>
    </location>
</feature>
<dbReference type="Gene3D" id="3.80.10.10">
    <property type="entry name" value="Ribonuclease Inhibitor"/>
    <property type="match status" value="1"/>
</dbReference>
<evidence type="ECO:0000313" key="3">
    <source>
        <dbReference type="EnsemblPlants" id="QL01p020530:mrna"/>
    </source>
</evidence>
<feature type="compositionally biased region" description="Basic residues" evidence="1">
    <location>
        <begin position="12"/>
        <end position="21"/>
    </location>
</feature>
<keyword evidence="4" id="KW-1185">Reference proteome</keyword>
<feature type="compositionally biased region" description="Basic and acidic residues" evidence="1">
    <location>
        <begin position="22"/>
        <end position="31"/>
    </location>
</feature>
<evidence type="ECO:0000313" key="4">
    <source>
        <dbReference type="Proteomes" id="UP000594261"/>
    </source>
</evidence>
<accession>A0A7N2KN35</accession>
<dbReference type="RefSeq" id="XP_030965647.1">
    <property type="nucleotide sequence ID" value="XM_031109787.1"/>
</dbReference>
<dbReference type="EnsemblPlants" id="QL01p020530:mrna">
    <property type="protein sequence ID" value="QL01p020530:mrna"/>
    <property type="gene ID" value="QL01p020530"/>
</dbReference>
<dbReference type="InterPro" id="IPR001611">
    <property type="entry name" value="Leu-rich_rpt"/>
</dbReference>
<dbReference type="Pfam" id="PF13516">
    <property type="entry name" value="LRR_6"/>
    <property type="match status" value="1"/>
</dbReference>
<dbReference type="Pfam" id="PF00646">
    <property type="entry name" value="F-box"/>
    <property type="match status" value="1"/>
</dbReference>
<dbReference type="Proteomes" id="UP000594261">
    <property type="component" value="Chromosome 1"/>
</dbReference>
<dbReference type="OMA" id="FVANCGR"/>